<dbReference type="Proteomes" id="UP001175271">
    <property type="component" value="Unassembled WGS sequence"/>
</dbReference>
<dbReference type="AlphaFoldDB" id="A0AA39HNY2"/>
<comment type="caution">
    <text evidence="3">The sequence shown here is derived from an EMBL/GenBank/DDBJ whole genome shotgun (WGS) entry which is preliminary data.</text>
</comment>
<keyword evidence="4" id="KW-1185">Reference proteome</keyword>
<organism evidence="3 4">
    <name type="scientific">Steinernema hermaphroditum</name>
    <dbReference type="NCBI Taxonomy" id="289476"/>
    <lineage>
        <taxon>Eukaryota</taxon>
        <taxon>Metazoa</taxon>
        <taxon>Ecdysozoa</taxon>
        <taxon>Nematoda</taxon>
        <taxon>Chromadorea</taxon>
        <taxon>Rhabditida</taxon>
        <taxon>Tylenchina</taxon>
        <taxon>Panagrolaimomorpha</taxon>
        <taxon>Strongyloidoidea</taxon>
        <taxon>Steinernematidae</taxon>
        <taxon>Steinernema</taxon>
    </lineage>
</organism>
<proteinExistence type="predicted"/>
<dbReference type="EMBL" id="JAUCMV010000003">
    <property type="protein sequence ID" value="KAK0408208.1"/>
    <property type="molecule type" value="Genomic_DNA"/>
</dbReference>
<evidence type="ECO:0000256" key="1">
    <source>
        <dbReference type="SAM" id="Phobius"/>
    </source>
</evidence>
<protein>
    <recommendedName>
        <fullName evidence="5">E1 domain-containing protein</fullName>
    </recommendedName>
</protein>
<keyword evidence="1" id="KW-0472">Membrane</keyword>
<feature type="signal peptide" evidence="2">
    <location>
        <begin position="1"/>
        <end position="19"/>
    </location>
</feature>
<keyword evidence="1" id="KW-0812">Transmembrane</keyword>
<evidence type="ECO:0000313" key="3">
    <source>
        <dbReference type="EMBL" id="KAK0408208.1"/>
    </source>
</evidence>
<evidence type="ECO:0008006" key="5">
    <source>
        <dbReference type="Google" id="ProtNLM"/>
    </source>
</evidence>
<feature type="chain" id="PRO_5041374326" description="E1 domain-containing protein" evidence="2">
    <location>
        <begin position="20"/>
        <end position="470"/>
    </location>
</feature>
<accession>A0AA39HNY2</accession>
<keyword evidence="1" id="KW-1133">Transmembrane helix</keyword>
<reference evidence="3" key="1">
    <citation type="submission" date="2023-06" db="EMBL/GenBank/DDBJ databases">
        <title>Genomic analysis of the entomopathogenic nematode Steinernema hermaphroditum.</title>
        <authorList>
            <person name="Schwarz E.M."/>
            <person name="Heppert J.K."/>
            <person name="Baniya A."/>
            <person name="Schwartz H.T."/>
            <person name="Tan C.-H."/>
            <person name="Antoshechkin I."/>
            <person name="Sternberg P.W."/>
            <person name="Goodrich-Blair H."/>
            <person name="Dillman A.R."/>
        </authorList>
    </citation>
    <scope>NUCLEOTIDE SEQUENCE</scope>
    <source>
        <strain evidence="3">PS9179</strain>
        <tissue evidence="3">Whole animal</tissue>
    </source>
</reference>
<feature type="transmembrane region" description="Helical" evidence="1">
    <location>
        <begin position="414"/>
        <end position="434"/>
    </location>
</feature>
<sequence>MRSPYVFFFLLGSILPVDAGGIISCAPDLYSLHNSNYRAYNPESRKYQEFTHYRRCDVDGAGRMCSMLNNTLAYAVDLNSTVDIVKEVPAYRRIGNETTVTVAFRRFQCIETKPAKELDVPEGSWSDRLVVSDRPDSKCLTKEEWLKHARSGCGKEPTNYTLVGKCGKNETFLEMIFVCDRAPAKLNRSLDNSHWETTLDKHQETLYSLLNSYTAAFKEFATTKTGDPKHLSAMYNLMLFGGEIRLKLLAEQTWSIEAMKEYHGHEYTSDVISRRKMKDDLKVAVSDWLHGRTSLLIAMAAANVAGTNMEVMFPSVSMSPLKMFDVEEYFSVSRKVLGEARKGWMVFPELKADIEKFYIDFCKNHTLGIAPRHLDFLSKPNAHEKIEKIYSEIFSPVQIDKKYLHVENRFVAHYAYVSALVLVTAVLSLTFWWIRKKNGSVGDVTVAFGNLKNRFANEDKMHIVMDDVET</sequence>
<evidence type="ECO:0000256" key="2">
    <source>
        <dbReference type="SAM" id="SignalP"/>
    </source>
</evidence>
<evidence type="ECO:0000313" key="4">
    <source>
        <dbReference type="Proteomes" id="UP001175271"/>
    </source>
</evidence>
<name>A0AA39HNY2_9BILA</name>
<keyword evidence="2" id="KW-0732">Signal</keyword>
<gene>
    <name evidence="3" type="ORF">QR680_003831</name>
</gene>